<dbReference type="InterPro" id="IPR036397">
    <property type="entry name" value="RNaseH_sf"/>
</dbReference>
<name>R7TJ47_CAPTE</name>
<dbReference type="HOGENOM" id="CLU_033666_12_6_1"/>
<proteinExistence type="predicted"/>
<reference evidence="3" key="1">
    <citation type="submission" date="2012-12" db="EMBL/GenBank/DDBJ databases">
        <authorList>
            <person name="Hellsten U."/>
            <person name="Grimwood J."/>
            <person name="Chapman J.A."/>
            <person name="Shapiro H."/>
            <person name="Aerts A."/>
            <person name="Otillar R.P."/>
            <person name="Terry A.Y."/>
            <person name="Boore J.L."/>
            <person name="Simakov O."/>
            <person name="Marletaz F."/>
            <person name="Cho S.-J."/>
            <person name="Edsinger-Gonzales E."/>
            <person name="Havlak P."/>
            <person name="Kuo D.-H."/>
            <person name="Larsson T."/>
            <person name="Lv J."/>
            <person name="Arendt D."/>
            <person name="Savage R."/>
            <person name="Osoegawa K."/>
            <person name="de Jong P."/>
            <person name="Lindberg D.R."/>
            <person name="Seaver E.C."/>
            <person name="Weisblat D.A."/>
            <person name="Putnam N.H."/>
            <person name="Grigoriev I.V."/>
            <person name="Rokhsar D.S."/>
        </authorList>
    </citation>
    <scope>NUCLEOTIDE SEQUENCE</scope>
    <source>
        <strain evidence="3">I ESC-2004</strain>
    </source>
</reference>
<dbReference type="EnsemblMetazoa" id="CapteT104940">
    <property type="protein sequence ID" value="CapteP104940"/>
    <property type="gene ID" value="CapteG104940"/>
</dbReference>
<feature type="non-terminal residue" evidence="1">
    <location>
        <position position="1"/>
    </location>
</feature>
<reference evidence="1 3" key="2">
    <citation type="journal article" date="2013" name="Nature">
        <title>Insights into bilaterian evolution from three spiralian genomes.</title>
        <authorList>
            <person name="Simakov O."/>
            <person name="Marletaz F."/>
            <person name="Cho S.J."/>
            <person name="Edsinger-Gonzales E."/>
            <person name="Havlak P."/>
            <person name="Hellsten U."/>
            <person name="Kuo D.H."/>
            <person name="Larsson T."/>
            <person name="Lv J."/>
            <person name="Arendt D."/>
            <person name="Savage R."/>
            <person name="Osoegawa K."/>
            <person name="de Jong P."/>
            <person name="Grimwood J."/>
            <person name="Chapman J.A."/>
            <person name="Shapiro H."/>
            <person name="Aerts A."/>
            <person name="Otillar R.P."/>
            <person name="Terry A.Y."/>
            <person name="Boore J.L."/>
            <person name="Grigoriev I.V."/>
            <person name="Lindberg D.R."/>
            <person name="Seaver E.C."/>
            <person name="Weisblat D.A."/>
            <person name="Putnam N.H."/>
            <person name="Rokhsar D.S."/>
        </authorList>
    </citation>
    <scope>NUCLEOTIDE SEQUENCE</scope>
    <source>
        <strain evidence="1 3">I ESC-2004</strain>
    </source>
</reference>
<evidence type="ECO:0000313" key="1">
    <source>
        <dbReference type="EMBL" id="ELT93522.1"/>
    </source>
</evidence>
<dbReference type="GO" id="GO:0003676">
    <property type="term" value="F:nucleic acid binding"/>
    <property type="evidence" value="ECO:0007669"/>
    <property type="project" value="InterPro"/>
</dbReference>
<dbReference type="Gene3D" id="3.30.420.10">
    <property type="entry name" value="Ribonuclease H-like superfamily/Ribonuclease H"/>
    <property type="match status" value="1"/>
</dbReference>
<dbReference type="OrthoDB" id="6150563at2759"/>
<keyword evidence="3" id="KW-1185">Reference proteome</keyword>
<dbReference type="EMBL" id="AMQN01012707">
    <property type="status" value="NOT_ANNOTATED_CDS"/>
    <property type="molecule type" value="Genomic_DNA"/>
</dbReference>
<dbReference type="OMA" id="YSARICT"/>
<reference evidence="2" key="3">
    <citation type="submission" date="2015-06" db="UniProtKB">
        <authorList>
            <consortium name="EnsemblMetazoa"/>
        </authorList>
    </citation>
    <scope>IDENTIFICATION</scope>
</reference>
<dbReference type="EMBL" id="KB309702">
    <property type="protein sequence ID" value="ELT93522.1"/>
    <property type="molecule type" value="Genomic_DNA"/>
</dbReference>
<accession>R7TJ47</accession>
<organism evidence="1">
    <name type="scientific">Capitella teleta</name>
    <name type="common">Polychaete worm</name>
    <dbReference type="NCBI Taxonomy" id="283909"/>
    <lineage>
        <taxon>Eukaryota</taxon>
        <taxon>Metazoa</taxon>
        <taxon>Spiralia</taxon>
        <taxon>Lophotrochozoa</taxon>
        <taxon>Annelida</taxon>
        <taxon>Polychaeta</taxon>
        <taxon>Sedentaria</taxon>
        <taxon>Scolecida</taxon>
        <taxon>Capitellidae</taxon>
        <taxon>Capitella</taxon>
    </lineage>
</organism>
<evidence type="ECO:0000313" key="3">
    <source>
        <dbReference type="Proteomes" id="UP000014760"/>
    </source>
</evidence>
<evidence type="ECO:0000313" key="2">
    <source>
        <dbReference type="EnsemblMetazoa" id="CapteP104940"/>
    </source>
</evidence>
<gene>
    <name evidence="1" type="ORF">CAPTEDRAFT_104940</name>
</gene>
<dbReference type="AlphaFoldDB" id="R7TJ47"/>
<sequence>PAYSHDLSQIEHLWNQLKTTISHRLSSPCNRSELIAEWGNIPQARIRTLCNSIRRRCTECVVARGGHTQH</sequence>
<evidence type="ECO:0008006" key="4">
    <source>
        <dbReference type="Google" id="ProtNLM"/>
    </source>
</evidence>
<protein>
    <recommendedName>
        <fullName evidence="4">Tc1-like transposase DDE domain-containing protein</fullName>
    </recommendedName>
</protein>
<dbReference type="Proteomes" id="UP000014760">
    <property type="component" value="Unassembled WGS sequence"/>
</dbReference>